<evidence type="ECO:0000313" key="2">
    <source>
        <dbReference type="EMBL" id="KAF4311343.1"/>
    </source>
</evidence>
<evidence type="ECO:0000313" key="3">
    <source>
        <dbReference type="Proteomes" id="UP000572817"/>
    </source>
</evidence>
<dbReference type="Proteomes" id="UP000572817">
    <property type="component" value="Unassembled WGS sequence"/>
</dbReference>
<feature type="region of interest" description="Disordered" evidence="1">
    <location>
        <begin position="163"/>
        <end position="199"/>
    </location>
</feature>
<sequence length="391" mass="42451">MEHIQRRARDDELPELVARSLLGKRSAHGLVGLELRLTKPPTVAGPANATRLSPRGDAGGDALASLRLLSHATRLTLFALCAAVSAGSLGPDAKDHALDMLYMGTGAKGVVSLLAPFEFRRAHLADNASPRPRSYYEAIPAPGKHGSQNRLCFCAVMLAKAGRAPSDTPSPPPPKRTPFQASSPASPGTHAPSPRTPDPALEQLRLELNVLRQQLALRDCTPTEDGFLLDRLNGFEQRLAALEARIEKKSQVSVAADDNLVERLVQALAPSLLERLQNKMDDCLGERLHGLLNARVNTLFEENQVDEHFNQLFKDMVDERVDALLEDGVDGRIKQIQDVFSFKDEVGFLVKDELADAMEKHLPDVVTEQLPVVVADTPGAADISVHVSRPG</sequence>
<dbReference type="EMBL" id="WWBZ02000010">
    <property type="protein sequence ID" value="KAF4311343.1"/>
    <property type="molecule type" value="Genomic_DNA"/>
</dbReference>
<proteinExistence type="predicted"/>
<accession>A0A8H4J5R6</accession>
<protein>
    <submittedName>
        <fullName evidence="2">Uncharacterized protein</fullName>
    </submittedName>
</protein>
<gene>
    <name evidence="2" type="ORF">GTA08_BOTSDO13068</name>
</gene>
<keyword evidence="3" id="KW-1185">Reference proteome</keyword>
<reference evidence="2" key="1">
    <citation type="submission" date="2020-04" db="EMBL/GenBank/DDBJ databases">
        <title>Genome Assembly and Annotation of Botryosphaeria dothidea sdau 11-99, a Latent Pathogen of Apple Fruit Ring Rot in China.</title>
        <authorList>
            <person name="Yu C."/>
            <person name="Diao Y."/>
            <person name="Lu Q."/>
            <person name="Zhao J."/>
            <person name="Cui S."/>
            <person name="Peng C."/>
            <person name="He B."/>
            <person name="Liu H."/>
        </authorList>
    </citation>
    <scope>NUCLEOTIDE SEQUENCE [LARGE SCALE GENOMIC DNA]</scope>
    <source>
        <strain evidence="2">Sdau11-99</strain>
    </source>
</reference>
<organism evidence="2 3">
    <name type="scientific">Botryosphaeria dothidea</name>
    <dbReference type="NCBI Taxonomy" id="55169"/>
    <lineage>
        <taxon>Eukaryota</taxon>
        <taxon>Fungi</taxon>
        <taxon>Dikarya</taxon>
        <taxon>Ascomycota</taxon>
        <taxon>Pezizomycotina</taxon>
        <taxon>Dothideomycetes</taxon>
        <taxon>Dothideomycetes incertae sedis</taxon>
        <taxon>Botryosphaeriales</taxon>
        <taxon>Botryosphaeriaceae</taxon>
        <taxon>Botryosphaeria</taxon>
    </lineage>
</organism>
<name>A0A8H4J5R6_9PEZI</name>
<dbReference type="AlphaFoldDB" id="A0A8H4J5R6"/>
<comment type="caution">
    <text evidence="2">The sequence shown here is derived from an EMBL/GenBank/DDBJ whole genome shotgun (WGS) entry which is preliminary data.</text>
</comment>
<evidence type="ECO:0000256" key="1">
    <source>
        <dbReference type="SAM" id="MobiDB-lite"/>
    </source>
</evidence>